<evidence type="ECO:0000256" key="2">
    <source>
        <dbReference type="ARBA" id="ARBA00014317"/>
    </source>
</evidence>
<dbReference type="GO" id="GO:0005634">
    <property type="term" value="C:nucleus"/>
    <property type="evidence" value="ECO:0007669"/>
    <property type="project" value="TreeGrafter"/>
</dbReference>
<evidence type="ECO:0000256" key="7">
    <source>
        <dbReference type="ARBA" id="ARBA00035107"/>
    </source>
</evidence>
<sequence length="157" mass="16685">MSDDWESTTRIGSKVRANGGTAVDRERVVKGKAAINAAQRSGAIVGTEKKFGGVNAAKPNTEGQHLTKVDRTDEIIKPKTVGTEVGQAILKARNAKEPKMTQKDLATKCNTTVTIIQDMEKGSAAPDQKVLGAMERVLGVKLRGSGIGEAKFPAKKK</sequence>
<evidence type="ECO:0000256" key="6">
    <source>
        <dbReference type="ARBA" id="ARBA00023163"/>
    </source>
</evidence>
<name>A0A0N1H9K7_9EURO</name>
<dbReference type="InterPro" id="IPR001387">
    <property type="entry name" value="Cro/C1-type_HTH"/>
</dbReference>
<evidence type="ECO:0000256" key="5">
    <source>
        <dbReference type="ARBA" id="ARBA00023159"/>
    </source>
</evidence>
<dbReference type="InterPro" id="IPR013729">
    <property type="entry name" value="MBF1_N"/>
</dbReference>
<keyword evidence="11" id="KW-1185">Reference proteome</keyword>
<dbReference type="GeneID" id="28739969"/>
<keyword evidence="4" id="KW-0238">DNA-binding</keyword>
<gene>
    <name evidence="10" type="ORF">AB675_7700</name>
</gene>
<protein>
    <recommendedName>
        <fullName evidence="2">Multiprotein-bridging factor 1</fullName>
    </recommendedName>
</protein>
<keyword evidence="5" id="KW-0010">Activator</keyword>
<comment type="caution">
    <text evidence="10">The sequence shown here is derived from an EMBL/GenBank/DDBJ whole genome shotgun (WGS) entry which is preliminary data.</text>
</comment>
<proteinExistence type="inferred from homology"/>
<dbReference type="Pfam" id="PF08523">
    <property type="entry name" value="MBF1"/>
    <property type="match status" value="1"/>
</dbReference>
<dbReference type="CDD" id="cd00093">
    <property type="entry name" value="HTH_XRE"/>
    <property type="match status" value="1"/>
</dbReference>
<dbReference type="InterPro" id="IPR010982">
    <property type="entry name" value="Lambda_DNA-bd_dom_sf"/>
</dbReference>
<evidence type="ECO:0000256" key="8">
    <source>
        <dbReference type="SAM" id="MobiDB-lite"/>
    </source>
</evidence>
<evidence type="ECO:0000256" key="3">
    <source>
        <dbReference type="ARBA" id="ARBA00023015"/>
    </source>
</evidence>
<dbReference type="PANTHER" id="PTHR10245">
    <property type="entry name" value="ENDOTHELIAL DIFFERENTIATION-RELATED FACTOR 1 MULTIPROTEIN BRIDGING FACTOR 1"/>
    <property type="match status" value="1"/>
</dbReference>
<dbReference type="VEuPathDB" id="FungiDB:AB675_7700"/>
<dbReference type="OrthoDB" id="10253401at2759"/>
<evidence type="ECO:0000256" key="4">
    <source>
        <dbReference type="ARBA" id="ARBA00023125"/>
    </source>
</evidence>
<evidence type="ECO:0000313" key="11">
    <source>
        <dbReference type="Proteomes" id="UP000038010"/>
    </source>
</evidence>
<keyword evidence="6" id="KW-0804">Transcription</keyword>
<organism evidence="10 11">
    <name type="scientific">Cyphellophora attinorum</name>
    <dbReference type="NCBI Taxonomy" id="1664694"/>
    <lineage>
        <taxon>Eukaryota</taxon>
        <taxon>Fungi</taxon>
        <taxon>Dikarya</taxon>
        <taxon>Ascomycota</taxon>
        <taxon>Pezizomycotina</taxon>
        <taxon>Eurotiomycetes</taxon>
        <taxon>Chaetothyriomycetidae</taxon>
        <taxon>Chaetothyriales</taxon>
        <taxon>Cyphellophoraceae</taxon>
        <taxon>Cyphellophora</taxon>
    </lineage>
</organism>
<evidence type="ECO:0000256" key="1">
    <source>
        <dbReference type="ARBA" id="ARBA00009802"/>
    </source>
</evidence>
<dbReference type="PANTHER" id="PTHR10245:SF15">
    <property type="entry name" value="ENDOTHELIAL DIFFERENTIATION-RELATED FACTOR 1"/>
    <property type="match status" value="1"/>
</dbReference>
<dbReference type="AlphaFoldDB" id="A0A0N1H9K7"/>
<accession>A0A0N1H9K7</accession>
<dbReference type="Gene3D" id="1.10.260.40">
    <property type="entry name" value="lambda repressor-like DNA-binding domains"/>
    <property type="match status" value="1"/>
</dbReference>
<dbReference type="Proteomes" id="UP000038010">
    <property type="component" value="Unassembled WGS sequence"/>
</dbReference>
<dbReference type="SMART" id="SM00530">
    <property type="entry name" value="HTH_XRE"/>
    <property type="match status" value="1"/>
</dbReference>
<keyword evidence="3" id="KW-0805">Transcription regulation</keyword>
<dbReference type="STRING" id="1664694.A0A0N1H9K7"/>
<feature type="domain" description="HTH cro/C1-type" evidence="9">
    <location>
        <begin position="89"/>
        <end position="145"/>
    </location>
</feature>
<comment type="similarity">
    <text evidence="1">Belongs to the MBF1 family.</text>
</comment>
<dbReference type="PROSITE" id="PS50943">
    <property type="entry name" value="HTH_CROC1"/>
    <property type="match status" value="1"/>
</dbReference>
<comment type="function">
    <text evidence="7">Transcriptional coactivator that stimulates GCN4-dependent transcriptional activity by bridging the DNA-binding region of GCN4 and TBP (SPT15), thereby recruiting TBP to GCN4-bound promoters. Involved in induction of the ribosome quality control (RQC) pathway; a pathway that degrades nascent peptide chains during problematic translation. Required to prevent stalled ribosomes from frameshifting.</text>
</comment>
<reference evidence="10 11" key="1">
    <citation type="submission" date="2015-06" db="EMBL/GenBank/DDBJ databases">
        <title>Draft genome of the ant-associated black yeast Phialophora attae CBS 131958.</title>
        <authorList>
            <person name="Moreno L.F."/>
            <person name="Stielow B.J."/>
            <person name="de Hoog S."/>
            <person name="Vicente V.A."/>
            <person name="Weiss V.A."/>
            <person name="de Vries M."/>
            <person name="Cruz L.M."/>
            <person name="Souza E.M."/>
        </authorList>
    </citation>
    <scope>NUCLEOTIDE SEQUENCE [LARGE SCALE GENOMIC DNA]</scope>
    <source>
        <strain evidence="10 11">CBS 131958</strain>
    </source>
</reference>
<dbReference type="SUPFAM" id="SSF47413">
    <property type="entry name" value="lambda repressor-like DNA-binding domains"/>
    <property type="match status" value="1"/>
</dbReference>
<evidence type="ECO:0000259" key="9">
    <source>
        <dbReference type="PROSITE" id="PS50943"/>
    </source>
</evidence>
<dbReference type="RefSeq" id="XP_018000310.1">
    <property type="nucleotide sequence ID" value="XM_018148090.1"/>
</dbReference>
<dbReference type="FunFam" id="1.10.260.40:FF:000030">
    <property type="entry name" value="Coactivator bridging factor 1"/>
    <property type="match status" value="1"/>
</dbReference>
<dbReference type="Pfam" id="PF01381">
    <property type="entry name" value="HTH_3"/>
    <property type="match status" value="1"/>
</dbReference>
<evidence type="ECO:0000313" key="10">
    <source>
        <dbReference type="EMBL" id="KPI40347.1"/>
    </source>
</evidence>
<feature type="region of interest" description="Disordered" evidence="8">
    <location>
        <begin position="1"/>
        <end position="21"/>
    </location>
</feature>
<dbReference type="EMBL" id="LFJN01000012">
    <property type="protein sequence ID" value="KPI40347.1"/>
    <property type="molecule type" value="Genomic_DNA"/>
</dbReference>
<dbReference type="GO" id="GO:0003677">
    <property type="term" value="F:DNA binding"/>
    <property type="evidence" value="ECO:0007669"/>
    <property type="project" value="UniProtKB-KW"/>
</dbReference>